<gene>
    <name evidence="1" type="ORF">NGF19_25905</name>
</gene>
<accession>A0ABT0ZKP9</accession>
<dbReference type="InterPro" id="IPR021373">
    <property type="entry name" value="DUF2993"/>
</dbReference>
<dbReference type="RefSeq" id="WP_252427872.1">
    <property type="nucleotide sequence ID" value="NZ_JAMWMR010000031.1"/>
</dbReference>
<dbReference type="EMBL" id="JAMWMR010000031">
    <property type="protein sequence ID" value="MCN9244174.1"/>
    <property type="molecule type" value="Genomic_DNA"/>
</dbReference>
<name>A0ABT0ZKP9_9ACTN</name>
<evidence type="ECO:0000313" key="2">
    <source>
        <dbReference type="Proteomes" id="UP001523219"/>
    </source>
</evidence>
<evidence type="ECO:0000313" key="1">
    <source>
        <dbReference type="EMBL" id="MCN9244174.1"/>
    </source>
</evidence>
<keyword evidence="2" id="KW-1185">Reference proteome</keyword>
<protein>
    <submittedName>
        <fullName evidence="1">DUF2993 domain-containing protein</fullName>
    </submittedName>
</protein>
<organism evidence="1 2">
    <name type="scientific">Streptomyces macrolidinus</name>
    <dbReference type="NCBI Taxonomy" id="2952607"/>
    <lineage>
        <taxon>Bacteria</taxon>
        <taxon>Bacillati</taxon>
        <taxon>Actinomycetota</taxon>
        <taxon>Actinomycetes</taxon>
        <taxon>Kitasatosporales</taxon>
        <taxon>Streptomycetaceae</taxon>
        <taxon>Streptomyces</taxon>
    </lineage>
</organism>
<dbReference type="Proteomes" id="UP001523219">
    <property type="component" value="Unassembled WGS sequence"/>
</dbReference>
<dbReference type="Pfam" id="PF11209">
    <property type="entry name" value="LmeA"/>
    <property type="match status" value="1"/>
</dbReference>
<proteinExistence type="predicted"/>
<comment type="caution">
    <text evidence="1">The sequence shown here is derived from an EMBL/GenBank/DDBJ whole genome shotgun (WGS) entry which is preliminary data.</text>
</comment>
<reference evidence="1 2" key="1">
    <citation type="submission" date="2022-05" db="EMBL/GenBank/DDBJ databases">
        <title>Streptomyces sp. nov. RY43-2 isolated from soil of a peat swamp forest.</title>
        <authorList>
            <person name="Kanchanasin P."/>
            <person name="Tanasupawat S."/>
            <person name="Phongsopitanun W."/>
        </authorList>
    </citation>
    <scope>NUCLEOTIDE SEQUENCE [LARGE SCALE GENOMIC DNA]</scope>
    <source>
        <strain evidence="1 2">RY43-2</strain>
    </source>
</reference>
<sequence>MRALRILLITAVILGGLLAIGDRVAVHFAEGVVADQIKSHENLSTTPDVSINGFPYLTQLAAGELDDVEIGIKSYEAATDEGGGAGGGGAGGGEKIRIDDLNARMKGVRFSGNFSSVTATEATGTARVTYDELLKTAKSEATQVAPGVTARVVGLSDGGNGKIKVAVEATVLGAKLPRPVYVLSSLEVRDGEVKVHADALPRFGGIQLPESRIRGITDFRQKIEGLPYGIRLDKVEAAEDGVEITVKGSDIKLAG</sequence>